<dbReference type="EMBL" id="JADBEK010000001">
    <property type="protein sequence ID" value="MBE1586662.1"/>
    <property type="molecule type" value="Genomic_DNA"/>
</dbReference>
<name>A0ABR9M263_9ACTN</name>
<dbReference type="Proteomes" id="UP000633509">
    <property type="component" value="Unassembled WGS sequence"/>
</dbReference>
<evidence type="ECO:0000313" key="2">
    <source>
        <dbReference type="EMBL" id="MBE1586662.1"/>
    </source>
</evidence>
<reference evidence="2 3" key="1">
    <citation type="submission" date="2020-10" db="EMBL/GenBank/DDBJ databases">
        <title>Sequencing the genomes of 1000 actinobacteria strains.</title>
        <authorList>
            <person name="Klenk H.-P."/>
        </authorList>
    </citation>
    <scope>NUCLEOTIDE SEQUENCE [LARGE SCALE GENOMIC DNA]</scope>
    <source>
        <strain evidence="2 3">DSM 43173</strain>
    </source>
</reference>
<evidence type="ECO:0008006" key="4">
    <source>
        <dbReference type="Google" id="ProtNLM"/>
    </source>
</evidence>
<proteinExistence type="predicted"/>
<gene>
    <name evidence="2" type="ORF">H4W80_004920</name>
</gene>
<keyword evidence="3" id="KW-1185">Reference proteome</keyword>
<dbReference type="RefSeq" id="WP_192787193.1">
    <property type="nucleotide sequence ID" value="NZ_JADBEK010000001.1"/>
</dbReference>
<comment type="caution">
    <text evidence="2">The sequence shown here is derived from an EMBL/GenBank/DDBJ whole genome shotgun (WGS) entry which is preliminary data.</text>
</comment>
<accession>A0ABR9M263</accession>
<feature type="chain" id="PRO_5045442705" description="Ig-like domain-containing protein" evidence="1">
    <location>
        <begin position="25"/>
        <end position="120"/>
    </location>
</feature>
<evidence type="ECO:0000313" key="3">
    <source>
        <dbReference type="Proteomes" id="UP000633509"/>
    </source>
</evidence>
<protein>
    <recommendedName>
        <fullName evidence="4">Ig-like domain-containing protein</fullName>
    </recommendedName>
</protein>
<keyword evidence="1" id="KW-0732">Signal</keyword>
<feature type="signal peptide" evidence="1">
    <location>
        <begin position="1"/>
        <end position="24"/>
    </location>
</feature>
<sequence>MKTAICVLGTAATLAFGLTGTATAAVNAPKTAQTKTWKCQKPEGKKIKVTWERAKGRDWTWLSYVSNCSESKAIRLFVKNAAGKTYQRCVVAKPKSSGRKALKYSYSGISKVTVTNTCSG</sequence>
<organism evidence="2 3">
    <name type="scientific">Nonomuraea angiospora</name>
    <dbReference type="NCBI Taxonomy" id="46172"/>
    <lineage>
        <taxon>Bacteria</taxon>
        <taxon>Bacillati</taxon>
        <taxon>Actinomycetota</taxon>
        <taxon>Actinomycetes</taxon>
        <taxon>Streptosporangiales</taxon>
        <taxon>Streptosporangiaceae</taxon>
        <taxon>Nonomuraea</taxon>
    </lineage>
</organism>
<evidence type="ECO:0000256" key="1">
    <source>
        <dbReference type="SAM" id="SignalP"/>
    </source>
</evidence>